<name>A0ABR1GDT5_AURAN</name>
<organism evidence="4 5">
    <name type="scientific">Aureococcus anophagefferens</name>
    <name type="common">Harmful bloom alga</name>
    <dbReference type="NCBI Taxonomy" id="44056"/>
    <lineage>
        <taxon>Eukaryota</taxon>
        <taxon>Sar</taxon>
        <taxon>Stramenopiles</taxon>
        <taxon>Ochrophyta</taxon>
        <taxon>Pelagophyceae</taxon>
        <taxon>Pelagomonadales</taxon>
        <taxon>Pelagomonadaceae</taxon>
        <taxon>Aureococcus</taxon>
    </lineage>
</organism>
<keyword evidence="2" id="KW-0445">Lipid transport</keyword>
<evidence type="ECO:0000313" key="4">
    <source>
        <dbReference type="EMBL" id="KAK7254241.1"/>
    </source>
</evidence>
<feature type="compositionally biased region" description="Basic residues" evidence="3">
    <location>
        <begin position="288"/>
        <end position="302"/>
    </location>
</feature>
<dbReference type="EMBL" id="JBBJCI010000031">
    <property type="protein sequence ID" value="KAK7254241.1"/>
    <property type="molecule type" value="Genomic_DNA"/>
</dbReference>
<evidence type="ECO:0000256" key="2">
    <source>
        <dbReference type="RuleBase" id="RU368010"/>
    </source>
</evidence>
<dbReference type="Pfam" id="PF08700">
    <property type="entry name" value="VPS51_Exo84_N"/>
    <property type="match status" value="1"/>
</dbReference>
<feature type="region of interest" description="Disordered" evidence="3">
    <location>
        <begin position="267"/>
        <end position="318"/>
    </location>
</feature>
<gene>
    <name evidence="4" type="ORF">SO694_00009115</name>
</gene>
<feature type="region of interest" description="Disordered" evidence="3">
    <location>
        <begin position="1"/>
        <end position="50"/>
    </location>
</feature>
<proteinExistence type="inferred from homology"/>
<dbReference type="PANTHER" id="PTHR15954">
    <property type="entry name" value="VACUOLAR PROTEIN SORTING-ASSOCIATED PROTEIN 51 HOMOLOG"/>
    <property type="match status" value="1"/>
</dbReference>
<keyword evidence="2" id="KW-0653">Protein transport</keyword>
<feature type="compositionally biased region" description="Acidic residues" evidence="3">
    <location>
        <begin position="1"/>
        <end position="15"/>
    </location>
</feature>
<reference evidence="4 5" key="1">
    <citation type="submission" date="2024-03" db="EMBL/GenBank/DDBJ databases">
        <title>Aureococcus anophagefferens CCMP1851 and Kratosvirus quantuckense: Draft genome of a second virus-susceptible host strain in the model system.</title>
        <authorList>
            <person name="Chase E."/>
            <person name="Truchon A.R."/>
            <person name="Schepens W."/>
            <person name="Wilhelm S.W."/>
        </authorList>
    </citation>
    <scope>NUCLEOTIDE SEQUENCE [LARGE SCALE GENOMIC DNA]</scope>
    <source>
        <strain evidence="4 5">CCMP1851</strain>
    </source>
</reference>
<comment type="subcellular location">
    <subcellularLocation>
        <location evidence="2">Golgi apparatus</location>
        <location evidence="2">trans-Golgi network</location>
    </subcellularLocation>
</comment>
<sequence>MDSDSDDASLEDEEAVGGRSRDLLSSFYGKMASDVAPPEEEEDEALDPIDREDFDADAHVRGLLKTEPLPKLLERDDALCREVKSLSGDMQMLVYENYSKFIGATDTIRDMKDNVGGMEGEMTSLSAAMADIDATSAKVNASLADKRSQIDKLVRARRLLKRLEFLFELPKKLAAAIADGRHGEAVTSFQAVDGVLRKYAHVPSLADIHAESAAIVAGLRDALLEELARPPAAGAPSLAAAEGGVLARVVLLGDLGADAAASEAAALASSTATPRGRRRAPSTPRPSTPRRRSRAASRRSRRPSSGPTAPARPSWPGS</sequence>
<evidence type="ECO:0000256" key="3">
    <source>
        <dbReference type="SAM" id="MobiDB-lite"/>
    </source>
</evidence>
<accession>A0ABR1GDT5</accession>
<dbReference type="PANTHER" id="PTHR15954:SF4">
    <property type="entry name" value="VACUOLAR PROTEIN SORTING-ASSOCIATED PROTEIN 51 HOMOLOG"/>
    <property type="match status" value="1"/>
</dbReference>
<comment type="similarity">
    <text evidence="1 2">Belongs to the VPS51 family.</text>
</comment>
<protein>
    <recommendedName>
        <fullName evidence="2">Vacuolar protein sorting-associated protein 51 homolog</fullName>
    </recommendedName>
</protein>
<keyword evidence="2" id="KW-0333">Golgi apparatus</keyword>
<feature type="compositionally biased region" description="Acidic residues" evidence="3">
    <location>
        <begin position="37"/>
        <end position="47"/>
    </location>
</feature>
<comment type="subunit">
    <text evidence="2">Component of the Golgi-associated retrograde protein (GARP) complex.</text>
</comment>
<dbReference type="Proteomes" id="UP001363151">
    <property type="component" value="Unassembled WGS sequence"/>
</dbReference>
<evidence type="ECO:0000256" key="1">
    <source>
        <dbReference type="ARBA" id="ARBA00006080"/>
    </source>
</evidence>
<comment type="caution">
    <text evidence="4">The sequence shown here is derived from an EMBL/GenBank/DDBJ whole genome shotgun (WGS) entry which is preliminary data.</text>
</comment>
<evidence type="ECO:0000313" key="5">
    <source>
        <dbReference type="Proteomes" id="UP001363151"/>
    </source>
</evidence>
<keyword evidence="5" id="KW-1185">Reference proteome</keyword>
<comment type="function">
    <text evidence="2">Acts as component of the GARP complex that is involved in retrograde transport from early and late endosomes to the trans-Golgi network (TGN).</text>
</comment>
<feature type="compositionally biased region" description="Low complexity" evidence="3">
    <location>
        <begin position="303"/>
        <end position="318"/>
    </location>
</feature>
<keyword evidence="2" id="KW-0813">Transport</keyword>
<dbReference type="InterPro" id="IPR014812">
    <property type="entry name" value="Vps51"/>
</dbReference>